<name>A7GWK3_CAMC5</name>
<evidence type="ECO:0000313" key="10">
    <source>
        <dbReference type="Proteomes" id="UP000006380"/>
    </source>
</evidence>
<protein>
    <submittedName>
        <fullName evidence="9">Dipeptide/oligopeptide/nickel ABC transporter, permease protein</fullName>
    </submittedName>
</protein>
<evidence type="ECO:0000256" key="7">
    <source>
        <dbReference type="RuleBase" id="RU363032"/>
    </source>
</evidence>
<reference evidence="9" key="1">
    <citation type="submission" date="2016-07" db="EMBL/GenBank/DDBJ databases">
        <title>Comparative genomics of the Campylobacter concisus group.</title>
        <authorList>
            <person name="Miller W.G."/>
            <person name="Yee E."/>
            <person name="Chapman M.H."/>
            <person name="Huynh S."/>
            <person name="Bono J.L."/>
            <person name="On S.L.W."/>
            <person name="StLeger J."/>
            <person name="Foster G."/>
            <person name="Parker C.T."/>
        </authorList>
    </citation>
    <scope>NUCLEOTIDE SEQUENCE</scope>
    <source>
        <strain evidence="9">525.92</strain>
    </source>
</reference>
<evidence type="ECO:0000259" key="8">
    <source>
        <dbReference type="PROSITE" id="PS50928"/>
    </source>
</evidence>
<dbReference type="PANTHER" id="PTHR43386">
    <property type="entry name" value="OLIGOPEPTIDE TRANSPORT SYSTEM PERMEASE PROTEIN APPC"/>
    <property type="match status" value="1"/>
</dbReference>
<dbReference type="Proteomes" id="UP000006380">
    <property type="component" value="Chromosome"/>
</dbReference>
<evidence type="ECO:0000313" key="9">
    <source>
        <dbReference type="EMBL" id="EAT99452.1"/>
    </source>
</evidence>
<sequence length="277" mass="30114">MRGLVLKLAFVVAALMVIFCVFAPIIAPYDPEAIDLSAKFMPACSEHILGTDHLGRDVFSRLLYGSSVSLGSTFATLGLILLIGVLVGAISGFVGGRIDQVLMRICDVFFSVPTIILALFLVGVLGTGLINVIIAIAVSHWAWYARMVRSVVLSLKNKEYILITRISGASETVNFKKNMLRPILSQCVILGTLDIGHIMLHISALSFLGLGVRAPKAEWGIMISDAKDFIFTHSELMLYPGVALFLCVASFNIIGDHLRDKLDAGRNLEVCDEYARA</sequence>
<evidence type="ECO:0000256" key="4">
    <source>
        <dbReference type="ARBA" id="ARBA00022692"/>
    </source>
</evidence>
<dbReference type="STRING" id="360105.CCV52592_1323"/>
<dbReference type="InterPro" id="IPR035906">
    <property type="entry name" value="MetI-like_sf"/>
</dbReference>
<dbReference type="GO" id="GO:0071916">
    <property type="term" value="F:dipeptide transmembrane transporter activity"/>
    <property type="evidence" value="ECO:0007669"/>
    <property type="project" value="TreeGrafter"/>
</dbReference>
<feature type="transmembrane region" description="Helical" evidence="7">
    <location>
        <begin position="74"/>
        <end position="94"/>
    </location>
</feature>
<dbReference type="PROSITE" id="PS50928">
    <property type="entry name" value="ABC_TM1"/>
    <property type="match status" value="1"/>
</dbReference>
<evidence type="ECO:0000256" key="3">
    <source>
        <dbReference type="ARBA" id="ARBA00022475"/>
    </source>
</evidence>
<dbReference type="CDD" id="cd06261">
    <property type="entry name" value="TM_PBP2"/>
    <property type="match status" value="1"/>
</dbReference>
<keyword evidence="3" id="KW-1003">Cell membrane</keyword>
<dbReference type="NCBIfam" id="NF007738">
    <property type="entry name" value="PRK10417.1"/>
    <property type="match status" value="1"/>
</dbReference>
<comment type="subcellular location">
    <subcellularLocation>
        <location evidence="1 7">Cell membrane</location>
        <topology evidence="1 7">Multi-pass membrane protein</topology>
    </subcellularLocation>
</comment>
<feature type="domain" description="ABC transmembrane type-1" evidence="8">
    <location>
        <begin position="70"/>
        <end position="255"/>
    </location>
</feature>
<keyword evidence="4 7" id="KW-0812">Transmembrane</keyword>
<proteinExistence type="inferred from homology"/>
<evidence type="ECO:0000256" key="6">
    <source>
        <dbReference type="ARBA" id="ARBA00023136"/>
    </source>
</evidence>
<keyword evidence="6 7" id="KW-0472">Membrane</keyword>
<dbReference type="EMBL" id="CP000767">
    <property type="protein sequence ID" value="EAT99452.1"/>
    <property type="molecule type" value="Genomic_DNA"/>
</dbReference>
<evidence type="ECO:0000256" key="1">
    <source>
        <dbReference type="ARBA" id="ARBA00004651"/>
    </source>
</evidence>
<dbReference type="Pfam" id="PF00528">
    <property type="entry name" value="BPD_transp_1"/>
    <property type="match status" value="1"/>
</dbReference>
<accession>A7GWK3</accession>
<comment type="similarity">
    <text evidence="7">Belongs to the binding-protein-dependent transport system permease family.</text>
</comment>
<dbReference type="Pfam" id="PF12911">
    <property type="entry name" value="OppC_N"/>
    <property type="match status" value="1"/>
</dbReference>
<dbReference type="Gene3D" id="1.10.3720.10">
    <property type="entry name" value="MetI-like"/>
    <property type="match status" value="1"/>
</dbReference>
<dbReference type="KEGG" id="ccv:CCV52592_1323"/>
<keyword evidence="10" id="KW-1185">Reference proteome</keyword>
<evidence type="ECO:0000256" key="2">
    <source>
        <dbReference type="ARBA" id="ARBA00022448"/>
    </source>
</evidence>
<keyword evidence="5 7" id="KW-1133">Transmembrane helix</keyword>
<dbReference type="InterPro" id="IPR000515">
    <property type="entry name" value="MetI-like"/>
</dbReference>
<feature type="transmembrane region" description="Helical" evidence="7">
    <location>
        <begin position="236"/>
        <end position="254"/>
    </location>
</feature>
<dbReference type="SUPFAM" id="SSF161098">
    <property type="entry name" value="MetI-like"/>
    <property type="match status" value="1"/>
</dbReference>
<dbReference type="AlphaFoldDB" id="A7GWK3"/>
<dbReference type="GO" id="GO:0005886">
    <property type="term" value="C:plasma membrane"/>
    <property type="evidence" value="ECO:0007669"/>
    <property type="project" value="UniProtKB-SubCell"/>
</dbReference>
<dbReference type="InterPro" id="IPR050366">
    <property type="entry name" value="BP-dependent_transpt_permease"/>
</dbReference>
<dbReference type="PANTHER" id="PTHR43386:SF1">
    <property type="entry name" value="D,D-DIPEPTIDE TRANSPORT SYSTEM PERMEASE PROTEIN DDPC-RELATED"/>
    <property type="match status" value="1"/>
</dbReference>
<dbReference type="RefSeq" id="WP_011991819.1">
    <property type="nucleotide sequence ID" value="NC_009715.2"/>
</dbReference>
<dbReference type="OrthoDB" id="9783218at2"/>
<gene>
    <name evidence="9" type="ORF">CCV52592_1323</name>
</gene>
<dbReference type="HOGENOM" id="CLU_028518_1_1_7"/>
<organism evidence="9 10">
    <name type="scientific">Campylobacter curvus (strain 525.92)</name>
    <dbReference type="NCBI Taxonomy" id="360105"/>
    <lineage>
        <taxon>Bacteria</taxon>
        <taxon>Pseudomonadati</taxon>
        <taxon>Campylobacterota</taxon>
        <taxon>Epsilonproteobacteria</taxon>
        <taxon>Campylobacterales</taxon>
        <taxon>Campylobacteraceae</taxon>
        <taxon>Campylobacter</taxon>
    </lineage>
</organism>
<feature type="transmembrane region" description="Helical" evidence="7">
    <location>
        <begin position="7"/>
        <end position="27"/>
    </location>
</feature>
<evidence type="ECO:0000256" key="5">
    <source>
        <dbReference type="ARBA" id="ARBA00022989"/>
    </source>
</evidence>
<dbReference type="InterPro" id="IPR025966">
    <property type="entry name" value="OppC_N"/>
</dbReference>
<keyword evidence="2 7" id="KW-0813">Transport</keyword>